<accession>A0A0E9TMR6</accession>
<evidence type="ECO:0000313" key="1">
    <source>
        <dbReference type="EMBL" id="JAH54033.1"/>
    </source>
</evidence>
<dbReference type="AlphaFoldDB" id="A0A0E9TMR6"/>
<organism evidence="1">
    <name type="scientific">Anguilla anguilla</name>
    <name type="common">European freshwater eel</name>
    <name type="synonym">Muraena anguilla</name>
    <dbReference type="NCBI Taxonomy" id="7936"/>
    <lineage>
        <taxon>Eukaryota</taxon>
        <taxon>Metazoa</taxon>
        <taxon>Chordata</taxon>
        <taxon>Craniata</taxon>
        <taxon>Vertebrata</taxon>
        <taxon>Euteleostomi</taxon>
        <taxon>Actinopterygii</taxon>
        <taxon>Neopterygii</taxon>
        <taxon>Teleostei</taxon>
        <taxon>Anguilliformes</taxon>
        <taxon>Anguillidae</taxon>
        <taxon>Anguilla</taxon>
    </lineage>
</organism>
<proteinExistence type="predicted"/>
<sequence length="31" mass="3315">MIGFITTPIVTPYTQASSQSVNMFITGPLAQ</sequence>
<reference evidence="1" key="2">
    <citation type="journal article" date="2015" name="Fish Shellfish Immunol.">
        <title>Early steps in the European eel (Anguilla anguilla)-Vibrio vulnificus interaction in the gills: Role of the RtxA13 toxin.</title>
        <authorList>
            <person name="Callol A."/>
            <person name="Pajuelo D."/>
            <person name="Ebbesson L."/>
            <person name="Teles M."/>
            <person name="MacKenzie S."/>
            <person name="Amaro C."/>
        </authorList>
    </citation>
    <scope>NUCLEOTIDE SEQUENCE</scope>
</reference>
<name>A0A0E9TMR6_ANGAN</name>
<protein>
    <submittedName>
        <fullName evidence="1">Uncharacterized protein</fullName>
    </submittedName>
</protein>
<dbReference type="EMBL" id="GBXM01054544">
    <property type="protein sequence ID" value="JAH54033.1"/>
    <property type="molecule type" value="Transcribed_RNA"/>
</dbReference>
<reference evidence="1" key="1">
    <citation type="submission" date="2014-11" db="EMBL/GenBank/DDBJ databases">
        <authorList>
            <person name="Amaro Gonzalez C."/>
        </authorList>
    </citation>
    <scope>NUCLEOTIDE SEQUENCE</scope>
</reference>